<feature type="transmembrane region" description="Helical" evidence="8">
    <location>
        <begin position="411"/>
        <end position="437"/>
    </location>
</feature>
<keyword evidence="3 7" id="KW-0813">Transport</keyword>
<keyword evidence="11" id="KW-1185">Reference proteome</keyword>
<dbReference type="InterPro" id="IPR050360">
    <property type="entry name" value="MFS_Sugar_Transporters"/>
</dbReference>
<dbReference type="Gene3D" id="1.20.1250.20">
    <property type="entry name" value="MFS general substrate transporter like domains"/>
    <property type="match status" value="1"/>
</dbReference>
<evidence type="ECO:0000256" key="6">
    <source>
        <dbReference type="ARBA" id="ARBA00023136"/>
    </source>
</evidence>
<feature type="transmembrane region" description="Helical" evidence="8">
    <location>
        <begin position="359"/>
        <end position="376"/>
    </location>
</feature>
<evidence type="ECO:0000256" key="2">
    <source>
        <dbReference type="ARBA" id="ARBA00010992"/>
    </source>
</evidence>
<evidence type="ECO:0000256" key="8">
    <source>
        <dbReference type="SAM" id="Phobius"/>
    </source>
</evidence>
<name>A0ABR3Z963_9PEZI</name>
<evidence type="ECO:0000256" key="1">
    <source>
        <dbReference type="ARBA" id="ARBA00004141"/>
    </source>
</evidence>
<proteinExistence type="inferred from homology"/>
<evidence type="ECO:0000256" key="4">
    <source>
        <dbReference type="ARBA" id="ARBA00022692"/>
    </source>
</evidence>
<dbReference type="SUPFAM" id="SSF103473">
    <property type="entry name" value="MFS general substrate transporter"/>
    <property type="match status" value="1"/>
</dbReference>
<evidence type="ECO:0000256" key="5">
    <source>
        <dbReference type="ARBA" id="ARBA00022989"/>
    </source>
</evidence>
<dbReference type="Proteomes" id="UP001583186">
    <property type="component" value="Unassembled WGS sequence"/>
</dbReference>
<feature type="domain" description="Major facilitator superfamily (MFS) profile" evidence="9">
    <location>
        <begin position="61"/>
        <end position="506"/>
    </location>
</feature>
<keyword evidence="4 8" id="KW-0812">Transmembrane</keyword>
<feature type="transmembrane region" description="Helical" evidence="8">
    <location>
        <begin position="457"/>
        <end position="473"/>
    </location>
</feature>
<feature type="transmembrane region" description="Helical" evidence="8">
    <location>
        <begin position="479"/>
        <end position="500"/>
    </location>
</feature>
<accession>A0ABR3Z963</accession>
<feature type="transmembrane region" description="Helical" evidence="8">
    <location>
        <begin position="383"/>
        <end position="405"/>
    </location>
</feature>
<evidence type="ECO:0000313" key="11">
    <source>
        <dbReference type="Proteomes" id="UP001583186"/>
    </source>
</evidence>
<feature type="transmembrane region" description="Helical" evidence="8">
    <location>
        <begin position="137"/>
        <end position="155"/>
    </location>
</feature>
<dbReference type="EMBL" id="JAWCUI010000024">
    <property type="protein sequence ID" value="KAL1896059.1"/>
    <property type="molecule type" value="Genomic_DNA"/>
</dbReference>
<dbReference type="PANTHER" id="PTHR48022">
    <property type="entry name" value="PLASTIDIC GLUCOSE TRANSPORTER 4"/>
    <property type="match status" value="1"/>
</dbReference>
<gene>
    <name evidence="10" type="ORF">Sste5346_004798</name>
</gene>
<comment type="similarity">
    <text evidence="2 7">Belongs to the major facilitator superfamily. Sugar transporter (TC 2.A.1.1) family.</text>
</comment>
<dbReference type="Pfam" id="PF00083">
    <property type="entry name" value="Sugar_tr"/>
    <property type="match status" value="1"/>
</dbReference>
<dbReference type="InterPro" id="IPR036259">
    <property type="entry name" value="MFS_trans_sf"/>
</dbReference>
<keyword evidence="5 8" id="KW-1133">Transmembrane helix</keyword>
<dbReference type="PROSITE" id="PS50850">
    <property type="entry name" value="MFS"/>
    <property type="match status" value="1"/>
</dbReference>
<sequence>MSADPEILPSKMASDQQHWVESSAAVAADTELANDARAAADAEHKMSLLDGIKAYPRAVMWSVIISTATTMDGYDTGFLSSLLGLPAFRQQFGHPQGDDWVISPSWQSAIGNSSNIGIFLGVLLNGWLTDYLGHRKILMGCYVLITALIFIPFFAPSVGVLVAGEILCGLVWGQFSITGATYASEVCPLPLRAYLTSYINITWIIGQFIAALVLRGVASIPDTNPWAYRIPFAVQWVWPIPLCIGAYLAPESPWWLVRQNRLDEAEDSLRRLISKKSTSHQVDTRQTIAMMVHTNQLEKAYEEGTSYLDCFKGVNLRRTEIACMAWCIQVFFGLPLNGYDTYFFEQAGLSTVYAFDLTVGDRLIALVGTALSWLMLTYFGRRTIYMIGITCNIMLLITIGGAASAHNNGGAWAQSILLMCWPFITSMTVGSVAFAIVSEVGSTRLRAKTIAIARNSWNLLNIIFGVVMPYLINPDAAGLQGKAAFIFVFLGAWCLVYVFFRLPETKHRTYEELDILFLRKVKARDFKKTAVSAYQEDIHKTVGNGVQEVD</sequence>
<reference evidence="10 11" key="1">
    <citation type="journal article" date="2024" name="IMA Fungus">
        <title>IMA Genome - F19 : A genome assembly and annotation guide to empower mycologists, including annotated draft genome sequences of Ceratocystis pirilliformis, Diaporthe australafricana, Fusarium ophioides, Paecilomyces lecythidis, and Sporothrix stenoceras.</title>
        <authorList>
            <person name="Aylward J."/>
            <person name="Wilson A.M."/>
            <person name="Visagie C.M."/>
            <person name="Spraker J."/>
            <person name="Barnes I."/>
            <person name="Buitendag C."/>
            <person name="Ceriani C."/>
            <person name="Del Mar Angel L."/>
            <person name="du Plessis D."/>
            <person name="Fuchs T."/>
            <person name="Gasser K."/>
            <person name="Kramer D."/>
            <person name="Li W."/>
            <person name="Munsamy K."/>
            <person name="Piso A."/>
            <person name="Price J.L."/>
            <person name="Sonnekus B."/>
            <person name="Thomas C."/>
            <person name="van der Nest A."/>
            <person name="van Dijk A."/>
            <person name="van Heerden A."/>
            <person name="van Vuuren N."/>
            <person name="Yilmaz N."/>
            <person name="Duong T.A."/>
            <person name="van der Merwe N.A."/>
            <person name="Wingfield M.J."/>
            <person name="Wingfield B.D."/>
        </authorList>
    </citation>
    <scope>NUCLEOTIDE SEQUENCE [LARGE SCALE GENOMIC DNA]</scope>
    <source>
        <strain evidence="10 11">CMW 5346</strain>
    </source>
</reference>
<comment type="caution">
    <text evidence="10">The sequence shown here is derived from an EMBL/GenBank/DDBJ whole genome shotgun (WGS) entry which is preliminary data.</text>
</comment>
<dbReference type="InterPro" id="IPR003663">
    <property type="entry name" value="Sugar/inositol_transpt"/>
</dbReference>
<keyword evidence="6 8" id="KW-0472">Membrane</keyword>
<comment type="subcellular location">
    <subcellularLocation>
        <location evidence="1">Membrane</location>
        <topology evidence="1">Multi-pass membrane protein</topology>
    </subcellularLocation>
</comment>
<evidence type="ECO:0000256" key="7">
    <source>
        <dbReference type="RuleBase" id="RU003346"/>
    </source>
</evidence>
<dbReference type="NCBIfam" id="TIGR00879">
    <property type="entry name" value="SP"/>
    <property type="match status" value="1"/>
</dbReference>
<evidence type="ECO:0000313" key="10">
    <source>
        <dbReference type="EMBL" id="KAL1896059.1"/>
    </source>
</evidence>
<dbReference type="InterPro" id="IPR020846">
    <property type="entry name" value="MFS_dom"/>
</dbReference>
<dbReference type="PANTHER" id="PTHR48022:SF2">
    <property type="entry name" value="PLASTIDIC GLUCOSE TRANSPORTER 4"/>
    <property type="match status" value="1"/>
</dbReference>
<feature type="transmembrane region" description="Helical" evidence="8">
    <location>
        <begin position="195"/>
        <end position="214"/>
    </location>
</feature>
<feature type="transmembrane region" description="Helical" evidence="8">
    <location>
        <begin position="321"/>
        <end position="339"/>
    </location>
</feature>
<organism evidence="10 11">
    <name type="scientific">Sporothrix stenoceras</name>
    <dbReference type="NCBI Taxonomy" id="5173"/>
    <lineage>
        <taxon>Eukaryota</taxon>
        <taxon>Fungi</taxon>
        <taxon>Dikarya</taxon>
        <taxon>Ascomycota</taxon>
        <taxon>Pezizomycotina</taxon>
        <taxon>Sordariomycetes</taxon>
        <taxon>Sordariomycetidae</taxon>
        <taxon>Ophiostomatales</taxon>
        <taxon>Ophiostomataceae</taxon>
        <taxon>Sporothrix</taxon>
    </lineage>
</organism>
<evidence type="ECO:0000259" key="9">
    <source>
        <dbReference type="PROSITE" id="PS50850"/>
    </source>
</evidence>
<dbReference type="InterPro" id="IPR005828">
    <property type="entry name" value="MFS_sugar_transport-like"/>
</dbReference>
<evidence type="ECO:0000256" key="3">
    <source>
        <dbReference type="ARBA" id="ARBA00022448"/>
    </source>
</evidence>
<protein>
    <recommendedName>
        <fullName evidence="9">Major facilitator superfamily (MFS) profile domain-containing protein</fullName>
    </recommendedName>
</protein>